<dbReference type="OrthoDB" id="9787727at2"/>
<dbReference type="Proteomes" id="UP000238762">
    <property type="component" value="Unassembled WGS sequence"/>
</dbReference>
<proteinExistence type="predicted"/>
<evidence type="ECO:0000313" key="1">
    <source>
        <dbReference type="EMBL" id="PSB04762.1"/>
    </source>
</evidence>
<sequence length="403" mass="45849">MFDADLILEALLNRRLLEGEVQSVLDRASPDQQGIEMHVTDLGLQKIQLLASRLQDRQVADTVIEWIGDRVQTFAVERSMLQAACLSPLKDFESAIELASANFLHLDAIVTHKPDDFTIDQSYFPVWSVEKLRERLALESLLSPQTYNFLIRDLLRLQCTKNPDNEAICQQIEILDEVEIIEFLSQAIKVELNVLFAPNRAQVDQLGIQRSIDLGISQFVAGDLSQALESFKFAAQTDPFNCRYLLGIARTNKQIGKYVESFLLAIAALSNAREAVEKSLAYSLVAGIYYELFLHTQEVDYGEEAVNFYTKAKAESPLDILPVWNTISTCIAIFKLAHFPTPKQRENYLDQAKNYLPVLKFVAHQSNSNWLRYKPKIIQDATSILSDLPTLYQELIQEMQTWN</sequence>
<gene>
    <name evidence="1" type="ORF">C7B64_02785</name>
</gene>
<dbReference type="AlphaFoldDB" id="A0A2T1C904"/>
<protein>
    <submittedName>
        <fullName evidence="1">Uncharacterized protein</fullName>
    </submittedName>
</protein>
<keyword evidence="2" id="KW-1185">Reference proteome</keyword>
<reference evidence="1 2" key="1">
    <citation type="submission" date="2018-02" db="EMBL/GenBank/DDBJ databases">
        <authorList>
            <person name="Cohen D.B."/>
            <person name="Kent A.D."/>
        </authorList>
    </citation>
    <scope>NUCLEOTIDE SEQUENCE [LARGE SCALE GENOMIC DNA]</scope>
    <source>
        <strain evidence="1 2">CCAP 1448/3</strain>
    </source>
</reference>
<comment type="caution">
    <text evidence="1">The sequence shown here is derived from an EMBL/GenBank/DDBJ whole genome shotgun (WGS) entry which is preliminary data.</text>
</comment>
<name>A0A2T1C904_9CYAN</name>
<dbReference type="InterPro" id="IPR011990">
    <property type="entry name" value="TPR-like_helical_dom_sf"/>
</dbReference>
<dbReference type="Gene3D" id="1.25.40.10">
    <property type="entry name" value="Tetratricopeptide repeat domain"/>
    <property type="match status" value="1"/>
</dbReference>
<evidence type="ECO:0000313" key="2">
    <source>
        <dbReference type="Proteomes" id="UP000238762"/>
    </source>
</evidence>
<reference evidence="1 2" key="2">
    <citation type="submission" date="2018-03" db="EMBL/GenBank/DDBJ databases">
        <title>The ancient ancestry and fast evolution of plastids.</title>
        <authorList>
            <person name="Moore K.R."/>
            <person name="Magnabosco C."/>
            <person name="Momper L."/>
            <person name="Gold D.A."/>
            <person name="Bosak T."/>
            <person name="Fournier G.P."/>
        </authorList>
    </citation>
    <scope>NUCLEOTIDE SEQUENCE [LARGE SCALE GENOMIC DNA]</scope>
    <source>
        <strain evidence="1 2">CCAP 1448/3</strain>
    </source>
</reference>
<organism evidence="1 2">
    <name type="scientific">Merismopedia glauca CCAP 1448/3</name>
    <dbReference type="NCBI Taxonomy" id="1296344"/>
    <lineage>
        <taxon>Bacteria</taxon>
        <taxon>Bacillati</taxon>
        <taxon>Cyanobacteriota</taxon>
        <taxon>Cyanophyceae</taxon>
        <taxon>Synechococcales</taxon>
        <taxon>Merismopediaceae</taxon>
        <taxon>Merismopedia</taxon>
    </lineage>
</organism>
<dbReference type="RefSeq" id="WP_106287135.1">
    <property type="nucleotide sequence ID" value="NZ_CAWNTC010000163.1"/>
</dbReference>
<dbReference type="SUPFAM" id="SSF48452">
    <property type="entry name" value="TPR-like"/>
    <property type="match status" value="1"/>
</dbReference>
<dbReference type="EMBL" id="PVWJ01000008">
    <property type="protein sequence ID" value="PSB04762.1"/>
    <property type="molecule type" value="Genomic_DNA"/>
</dbReference>
<accession>A0A2T1C904</accession>